<keyword evidence="1" id="KW-0614">Plasmid</keyword>
<proteinExistence type="predicted"/>
<protein>
    <recommendedName>
        <fullName evidence="2">Transglycosylase SLT domain-containing protein</fullName>
    </recommendedName>
</protein>
<dbReference type="EMBL" id="LN853199">
    <property type="protein sequence ID" value="CRY95256.1"/>
    <property type="molecule type" value="Genomic_DNA"/>
</dbReference>
<dbReference type="SUPFAM" id="SSF53955">
    <property type="entry name" value="Lysozyme-like"/>
    <property type="match status" value="1"/>
</dbReference>
<name>A0A0H5PZV6_9ZZZZ</name>
<sequence>MVAFGITYDSNLEFGQIIQKCECADAVVMVEPGYERDAAPIPFAATLRRMGRDNAMEDSGGEVEIWQTQKHGINTYNLDVKPRIGTSHHDYRDIPLGDSFRRDIPFQGNQTAFVRAKISRKASMIYDIPYNFWIEDDYSASAEEPWNESGILAALTNNFPAWPQHISASASRFAVPQVLILSIAVMETTHGWYDEPLEWVGANKSIRPMNINVSYWPDLFSEEDMYDPAKNFDAGAFMLKRIAERLAPNDRTTRKIATLYNNINAKAVTDYGARVEYFTRTLRPDWLPVPPPSPAPSP</sequence>
<evidence type="ECO:0000313" key="1">
    <source>
        <dbReference type="EMBL" id="CRY95256.1"/>
    </source>
</evidence>
<dbReference type="AlphaFoldDB" id="A0A0H5PZV6"/>
<evidence type="ECO:0008006" key="2">
    <source>
        <dbReference type="Google" id="ProtNLM"/>
    </source>
</evidence>
<reference evidence="1" key="2">
    <citation type="submission" date="2015-07" db="EMBL/GenBank/DDBJ databases">
        <title>Plasmids, circular viruses and viroids from rat gut.</title>
        <authorList>
            <person name="Jorgensen T.J."/>
            <person name="Hansen M.A."/>
            <person name="Xu Z."/>
            <person name="Tabak M.A."/>
            <person name="Sorensen S.J."/>
            <person name="Hansen L.H."/>
        </authorList>
    </citation>
    <scope>NUCLEOTIDE SEQUENCE</scope>
    <source>
        <plasmid evidence="1">pRGRH0567</plasmid>
    </source>
</reference>
<reference evidence="1" key="1">
    <citation type="submission" date="2015-06" db="EMBL/GenBank/DDBJ databases">
        <authorList>
            <person name="Joergensen T."/>
        </authorList>
    </citation>
    <scope>NUCLEOTIDE SEQUENCE</scope>
    <source>
        <plasmid evidence="1">pRGRH0567</plasmid>
    </source>
</reference>
<accession>A0A0H5PZV6</accession>
<dbReference type="InterPro" id="IPR023346">
    <property type="entry name" value="Lysozyme-like_dom_sf"/>
</dbReference>
<organism evidence="1">
    <name type="scientific">uncultured prokaryote</name>
    <dbReference type="NCBI Taxonomy" id="198431"/>
    <lineage>
        <taxon>unclassified sequences</taxon>
        <taxon>environmental samples</taxon>
    </lineage>
</organism>
<geneLocation type="plasmid" evidence="1">
    <name>pRGRH0567</name>
</geneLocation>